<evidence type="ECO:0000313" key="7">
    <source>
        <dbReference type="Proteomes" id="UP000240481"/>
    </source>
</evidence>
<dbReference type="GO" id="GO:0006351">
    <property type="term" value="P:DNA-templated transcription"/>
    <property type="evidence" value="ECO:0007669"/>
    <property type="project" value="TreeGrafter"/>
</dbReference>
<comment type="caution">
    <text evidence="6">The sequence shown here is derived from an EMBL/GenBank/DDBJ whole genome shotgun (WGS) entry which is preliminary data.</text>
</comment>
<comment type="similarity">
    <text evidence="1">Belongs to the LysR transcriptional regulatory family.</text>
</comment>
<dbReference type="OrthoDB" id="5526340at2"/>
<dbReference type="InterPro" id="IPR036388">
    <property type="entry name" value="WH-like_DNA-bd_sf"/>
</dbReference>
<dbReference type="Pfam" id="PF03466">
    <property type="entry name" value="LysR_substrate"/>
    <property type="match status" value="1"/>
</dbReference>
<name>A0A0J8XSX5_9GAMM</name>
<dbReference type="SUPFAM" id="SSF46785">
    <property type="entry name" value="Winged helix' DNA-binding domain"/>
    <property type="match status" value="1"/>
</dbReference>
<keyword evidence="4" id="KW-0804">Transcription</keyword>
<dbReference type="STRING" id="680026.AB733_23425"/>
<dbReference type="Gene3D" id="1.10.10.10">
    <property type="entry name" value="Winged helix-like DNA-binding domain superfamily/Winged helix DNA-binding domain"/>
    <property type="match status" value="1"/>
</dbReference>
<keyword evidence="2" id="KW-0805">Transcription regulation</keyword>
<dbReference type="FunFam" id="1.10.10.10:FF:000001">
    <property type="entry name" value="LysR family transcriptional regulator"/>
    <property type="match status" value="1"/>
</dbReference>
<dbReference type="InterPro" id="IPR036390">
    <property type="entry name" value="WH_DNA-bd_sf"/>
</dbReference>
<dbReference type="Proteomes" id="UP000240481">
    <property type="component" value="Unassembled WGS sequence"/>
</dbReference>
<dbReference type="PANTHER" id="PTHR30537:SF26">
    <property type="entry name" value="GLYCINE CLEAVAGE SYSTEM TRANSCRIPTIONAL ACTIVATOR"/>
    <property type="match status" value="1"/>
</dbReference>
<reference evidence="6 7" key="1">
    <citation type="submission" date="2018-01" db="EMBL/GenBank/DDBJ databases">
        <title>Whole genome sequencing of Histamine producing bacteria.</title>
        <authorList>
            <person name="Butler K."/>
        </authorList>
    </citation>
    <scope>NUCLEOTIDE SEQUENCE [LARGE SCALE GENOMIC DNA]</scope>
    <source>
        <strain evidence="6 7">DSM 24669</strain>
    </source>
</reference>
<organism evidence="6 7">
    <name type="scientific">Photobacterium swingsii</name>
    <dbReference type="NCBI Taxonomy" id="680026"/>
    <lineage>
        <taxon>Bacteria</taxon>
        <taxon>Pseudomonadati</taxon>
        <taxon>Pseudomonadota</taxon>
        <taxon>Gammaproteobacteria</taxon>
        <taxon>Vibrionales</taxon>
        <taxon>Vibrionaceae</taxon>
        <taxon>Photobacterium</taxon>
    </lineage>
</organism>
<dbReference type="SUPFAM" id="SSF53850">
    <property type="entry name" value="Periplasmic binding protein-like II"/>
    <property type="match status" value="1"/>
</dbReference>
<gene>
    <name evidence="6" type="ORF">C9I94_18500</name>
</gene>
<dbReference type="GO" id="GO:0003700">
    <property type="term" value="F:DNA-binding transcription factor activity"/>
    <property type="evidence" value="ECO:0007669"/>
    <property type="project" value="InterPro"/>
</dbReference>
<dbReference type="InterPro" id="IPR005119">
    <property type="entry name" value="LysR_subst-bd"/>
</dbReference>
<evidence type="ECO:0000313" key="6">
    <source>
        <dbReference type="EMBL" id="PSW22774.1"/>
    </source>
</evidence>
<dbReference type="InterPro" id="IPR000847">
    <property type="entry name" value="LysR_HTH_N"/>
</dbReference>
<evidence type="ECO:0000256" key="2">
    <source>
        <dbReference type="ARBA" id="ARBA00023015"/>
    </source>
</evidence>
<sequence length="309" mass="35386">MRKLVPLKSIYAFVAVAEMGSMTEAADVLCVSHSAISQAIKALEKQIGQPLFNRTGRRVELNQAGRKYYRKVAPALEQIVEATEELVDIHHDKHLTINMVHSLALHWWIPRVPDFQQAMPELDVRISNILGSFELEREGVDIALIHGKPNEWEDYYCEKLGDDELIMVCSPQLIELATSPPLKKALKSPHLIDSAKRLLSHFPPIFVTNDRRKHDWQVWCEANGIELPLQQNNLTFSASIQAVQATIRRLGVLITHRQFVRDDITHGVLAEIGPSVLNPYQDYYFVCPPDKLRRETALMLRAWLREQFK</sequence>
<keyword evidence="3" id="KW-0238">DNA-binding</keyword>
<accession>A0A0J8XSX5</accession>
<evidence type="ECO:0000256" key="1">
    <source>
        <dbReference type="ARBA" id="ARBA00009437"/>
    </source>
</evidence>
<dbReference type="GO" id="GO:0043565">
    <property type="term" value="F:sequence-specific DNA binding"/>
    <property type="evidence" value="ECO:0007669"/>
    <property type="project" value="TreeGrafter"/>
</dbReference>
<protein>
    <submittedName>
        <fullName evidence="6">LysR family transcriptional regulator</fullName>
    </submittedName>
</protein>
<keyword evidence="7" id="KW-1185">Reference proteome</keyword>
<dbReference type="PANTHER" id="PTHR30537">
    <property type="entry name" value="HTH-TYPE TRANSCRIPTIONAL REGULATOR"/>
    <property type="match status" value="1"/>
</dbReference>
<dbReference type="Pfam" id="PF00126">
    <property type="entry name" value="HTH_1"/>
    <property type="match status" value="1"/>
</dbReference>
<dbReference type="AlphaFoldDB" id="A0A0J8XSX5"/>
<dbReference type="InterPro" id="IPR058163">
    <property type="entry name" value="LysR-type_TF_proteobact-type"/>
</dbReference>
<dbReference type="PRINTS" id="PR00039">
    <property type="entry name" value="HTHLYSR"/>
</dbReference>
<evidence type="ECO:0000256" key="4">
    <source>
        <dbReference type="ARBA" id="ARBA00023163"/>
    </source>
</evidence>
<dbReference type="PROSITE" id="PS50931">
    <property type="entry name" value="HTH_LYSR"/>
    <property type="match status" value="1"/>
</dbReference>
<proteinExistence type="inferred from homology"/>
<evidence type="ECO:0000256" key="3">
    <source>
        <dbReference type="ARBA" id="ARBA00023125"/>
    </source>
</evidence>
<evidence type="ECO:0000259" key="5">
    <source>
        <dbReference type="PROSITE" id="PS50931"/>
    </source>
</evidence>
<dbReference type="RefSeq" id="WP_048900969.1">
    <property type="nucleotide sequence ID" value="NZ_AP024853.1"/>
</dbReference>
<dbReference type="EMBL" id="PYLZ01000011">
    <property type="protein sequence ID" value="PSW22774.1"/>
    <property type="molecule type" value="Genomic_DNA"/>
</dbReference>
<dbReference type="Gene3D" id="3.40.190.10">
    <property type="entry name" value="Periplasmic binding protein-like II"/>
    <property type="match status" value="2"/>
</dbReference>
<feature type="domain" description="HTH lysR-type" evidence="5">
    <location>
        <begin position="5"/>
        <end position="62"/>
    </location>
</feature>